<dbReference type="InterPro" id="IPR006674">
    <property type="entry name" value="HD_domain"/>
</dbReference>
<dbReference type="CDD" id="cd00077">
    <property type="entry name" value="HDc"/>
    <property type="match status" value="1"/>
</dbReference>
<dbReference type="EMBL" id="JBHTAS010000001">
    <property type="protein sequence ID" value="MFC7142521.1"/>
    <property type="molecule type" value="Genomic_DNA"/>
</dbReference>
<evidence type="ECO:0000259" key="1">
    <source>
        <dbReference type="SMART" id="SM00471"/>
    </source>
</evidence>
<reference evidence="2 3" key="1">
    <citation type="journal article" date="2019" name="Int. J. Syst. Evol. Microbiol.">
        <title>The Global Catalogue of Microorganisms (GCM) 10K type strain sequencing project: providing services to taxonomists for standard genome sequencing and annotation.</title>
        <authorList>
            <consortium name="The Broad Institute Genomics Platform"/>
            <consortium name="The Broad Institute Genome Sequencing Center for Infectious Disease"/>
            <person name="Wu L."/>
            <person name="Ma J."/>
        </authorList>
    </citation>
    <scope>NUCLEOTIDE SEQUENCE [LARGE SCALE GENOMIC DNA]</scope>
    <source>
        <strain evidence="2 3">XZYJT29</strain>
    </source>
</reference>
<dbReference type="Pfam" id="PF01966">
    <property type="entry name" value="HD"/>
    <property type="match status" value="1"/>
</dbReference>
<sequence>MTRDLGPLARDLSLPYYEDALPAHDCFHAKRVRDLSIRLADRSERSVDRDVLAAAAWLHDIGRPLERTGAIDDHDQWAAAEAVDLLDAEGASTETIDAVEHCIRAHSIRSSSPDPETVEAELLFDADKLDATGAVGLVRLACIVGERSGRTGERYAAIDDSSIPGADEPDVPDVAILREWARKRLDALQTPPARRLGESRWQFMDDFFAQFYAEIGVDGER</sequence>
<evidence type="ECO:0000313" key="3">
    <source>
        <dbReference type="Proteomes" id="UP001596432"/>
    </source>
</evidence>
<proteinExistence type="predicted"/>
<dbReference type="InterPro" id="IPR003607">
    <property type="entry name" value="HD/PDEase_dom"/>
</dbReference>
<dbReference type="SUPFAM" id="SSF109604">
    <property type="entry name" value="HD-domain/PDEase-like"/>
    <property type="match status" value="1"/>
</dbReference>
<dbReference type="Proteomes" id="UP001596432">
    <property type="component" value="Unassembled WGS sequence"/>
</dbReference>
<accession>A0ABD5Y874</accession>
<gene>
    <name evidence="2" type="ORF">ACFQMA_22130</name>
</gene>
<comment type="caution">
    <text evidence="2">The sequence shown here is derived from an EMBL/GenBank/DDBJ whole genome shotgun (WGS) entry which is preliminary data.</text>
</comment>
<dbReference type="PANTHER" id="PTHR33594:SF1">
    <property type="entry name" value="HD_PDEASE DOMAIN-CONTAINING PROTEIN"/>
    <property type="match status" value="1"/>
</dbReference>
<dbReference type="SMART" id="SM00471">
    <property type="entry name" value="HDc"/>
    <property type="match status" value="1"/>
</dbReference>
<dbReference type="GeneID" id="78822866"/>
<dbReference type="PANTHER" id="PTHR33594">
    <property type="entry name" value="SUPERFAMILY HYDROLASE, PUTATIVE (AFU_ORTHOLOGUE AFUA_1G03035)-RELATED"/>
    <property type="match status" value="1"/>
</dbReference>
<dbReference type="RefSeq" id="WP_274323586.1">
    <property type="nucleotide sequence ID" value="NZ_CP118158.1"/>
</dbReference>
<organism evidence="2 3">
    <name type="scientific">Halosimplex aquaticum</name>
    <dbReference type="NCBI Taxonomy" id="3026162"/>
    <lineage>
        <taxon>Archaea</taxon>
        <taxon>Methanobacteriati</taxon>
        <taxon>Methanobacteriota</taxon>
        <taxon>Stenosarchaea group</taxon>
        <taxon>Halobacteria</taxon>
        <taxon>Halobacteriales</taxon>
        <taxon>Haloarculaceae</taxon>
        <taxon>Halosimplex</taxon>
    </lineage>
</organism>
<feature type="domain" description="HD/PDEase" evidence="1">
    <location>
        <begin position="21"/>
        <end position="141"/>
    </location>
</feature>
<protein>
    <submittedName>
        <fullName evidence="2">HD domain-containing protein</fullName>
    </submittedName>
</protein>
<keyword evidence="3" id="KW-1185">Reference proteome</keyword>
<dbReference type="Gene3D" id="1.10.3210.50">
    <property type="match status" value="1"/>
</dbReference>
<name>A0ABD5Y874_9EURY</name>
<evidence type="ECO:0000313" key="2">
    <source>
        <dbReference type="EMBL" id="MFC7142521.1"/>
    </source>
</evidence>
<dbReference type="AlphaFoldDB" id="A0ABD5Y874"/>